<comment type="caution">
    <text evidence="2">The sequence shown here is derived from an EMBL/GenBank/DDBJ whole genome shotgun (WGS) entry which is preliminary data.</text>
</comment>
<keyword evidence="3" id="KW-1185">Reference proteome</keyword>
<evidence type="ECO:0000313" key="3">
    <source>
        <dbReference type="Proteomes" id="UP000481861"/>
    </source>
</evidence>
<proteinExistence type="predicted"/>
<feature type="compositionally biased region" description="Basic residues" evidence="1">
    <location>
        <begin position="121"/>
        <end position="133"/>
    </location>
</feature>
<protein>
    <recommendedName>
        <fullName evidence="4">J domain-containing protein</fullName>
    </recommendedName>
</protein>
<gene>
    <name evidence="2" type="ORF">BDV95DRAFT_609790</name>
</gene>
<dbReference type="AlphaFoldDB" id="A0A7C8MAL6"/>
<dbReference type="EMBL" id="JAADJZ010000019">
    <property type="protein sequence ID" value="KAF2868302.1"/>
    <property type="molecule type" value="Genomic_DNA"/>
</dbReference>
<evidence type="ECO:0008006" key="4">
    <source>
        <dbReference type="Google" id="ProtNLM"/>
    </source>
</evidence>
<feature type="compositionally biased region" description="Basic and acidic residues" evidence="1">
    <location>
        <begin position="411"/>
        <end position="425"/>
    </location>
</feature>
<organism evidence="2 3">
    <name type="scientific">Massariosphaeria phaeospora</name>
    <dbReference type="NCBI Taxonomy" id="100035"/>
    <lineage>
        <taxon>Eukaryota</taxon>
        <taxon>Fungi</taxon>
        <taxon>Dikarya</taxon>
        <taxon>Ascomycota</taxon>
        <taxon>Pezizomycotina</taxon>
        <taxon>Dothideomycetes</taxon>
        <taxon>Pleosporomycetidae</taxon>
        <taxon>Pleosporales</taxon>
        <taxon>Pleosporales incertae sedis</taxon>
        <taxon>Massariosphaeria</taxon>
    </lineage>
</organism>
<feature type="region of interest" description="Disordered" evidence="1">
    <location>
        <begin position="84"/>
        <end position="194"/>
    </location>
</feature>
<dbReference type="Proteomes" id="UP000481861">
    <property type="component" value="Unassembled WGS sequence"/>
</dbReference>
<reference evidence="2 3" key="1">
    <citation type="submission" date="2020-01" db="EMBL/GenBank/DDBJ databases">
        <authorList>
            <consortium name="DOE Joint Genome Institute"/>
            <person name="Haridas S."/>
            <person name="Albert R."/>
            <person name="Binder M."/>
            <person name="Bloem J."/>
            <person name="Labutti K."/>
            <person name="Salamov A."/>
            <person name="Andreopoulos B."/>
            <person name="Baker S.E."/>
            <person name="Barry K."/>
            <person name="Bills G."/>
            <person name="Bluhm B.H."/>
            <person name="Cannon C."/>
            <person name="Castanera R."/>
            <person name="Culley D.E."/>
            <person name="Daum C."/>
            <person name="Ezra D."/>
            <person name="Gonzalez J.B."/>
            <person name="Henrissat B."/>
            <person name="Kuo A."/>
            <person name="Liang C."/>
            <person name="Lipzen A."/>
            <person name="Lutzoni F."/>
            <person name="Magnuson J."/>
            <person name="Mondo S."/>
            <person name="Nolan M."/>
            <person name="Ohm R."/>
            <person name="Pangilinan J."/>
            <person name="Park H.-J.H."/>
            <person name="Ramirez L."/>
            <person name="Alfaro M."/>
            <person name="Sun H."/>
            <person name="Tritt A."/>
            <person name="Yoshinaga Y."/>
            <person name="Zwiers L.-H.L."/>
            <person name="Turgeon B.G."/>
            <person name="Goodwin S.B."/>
            <person name="Spatafora J.W."/>
            <person name="Crous P.W."/>
            <person name="Grigoriev I.V."/>
        </authorList>
    </citation>
    <scope>NUCLEOTIDE SEQUENCE [LARGE SCALE GENOMIC DNA]</scope>
    <source>
        <strain evidence="2 3">CBS 611.86</strain>
    </source>
</reference>
<evidence type="ECO:0000313" key="2">
    <source>
        <dbReference type="EMBL" id="KAF2868302.1"/>
    </source>
</evidence>
<sequence length="425" mass="48574">MLLIHPDKLIGFGKKVQDARATYAQRVNGAHDILRNPRLRSIYDTMLRAKALTFHGTSPQTSCYFPMQYNKGWARPQWWHGHGISPDCDDEKTSNQKAPKNPAVVVSSNDEAYKDVPRSKPTPHRRSPRHRKAPSVASASSYEGPTSEHRKTSKSAARIARRNEHTTEIPPFTSTLRAPRNASDRSRPCYNRNTFKGSITTDTFRYTRSVMHLQGLGQRVSGSESQRNHVVVGVVTRMADRLNDTVPEYIVVTSAPPRGNVPKMRVYVMQKRGDDIHVYDYFLSSFSRMLQKVTAELLRVLKNTDELPEDEDAGEDEKIRYFRWYGVYRAETKAMLLVNSRVTSLMHGSTLVIPYREDKLHLSLTSKIDCSSTSVLMRMRRGISEGERAVSVSVPVDEDQEKASMKRRRTSREDEHQEKANIKRR</sequence>
<feature type="region of interest" description="Disordered" evidence="1">
    <location>
        <begin position="388"/>
        <end position="425"/>
    </location>
</feature>
<dbReference type="SUPFAM" id="SSF46565">
    <property type="entry name" value="Chaperone J-domain"/>
    <property type="match status" value="1"/>
</dbReference>
<dbReference type="InterPro" id="IPR036869">
    <property type="entry name" value="J_dom_sf"/>
</dbReference>
<evidence type="ECO:0000256" key="1">
    <source>
        <dbReference type="SAM" id="MobiDB-lite"/>
    </source>
</evidence>
<accession>A0A7C8MAL6</accession>
<name>A0A7C8MAL6_9PLEO</name>